<keyword evidence="2" id="KW-1185">Reference proteome</keyword>
<evidence type="ECO:0000313" key="1">
    <source>
        <dbReference type="EMBL" id="GIX94758.1"/>
    </source>
</evidence>
<accession>A0AAV4PFF4</accession>
<sequence>MKICIREEENVSELFLPPAEETVQSLLSYTAEDYFQIEQMRCEELKGVLTAWRKVCKNRKRFEKCLCKMMKNVFQKTFDHFGKEYFTSAEKFSDI</sequence>
<proteinExistence type="predicted"/>
<reference evidence="1 2" key="1">
    <citation type="submission" date="2021-06" db="EMBL/GenBank/DDBJ databases">
        <title>Caerostris extrusa draft genome.</title>
        <authorList>
            <person name="Kono N."/>
            <person name="Arakawa K."/>
        </authorList>
    </citation>
    <scope>NUCLEOTIDE SEQUENCE [LARGE SCALE GENOMIC DNA]</scope>
</reference>
<protein>
    <submittedName>
        <fullName evidence="1">Uncharacterized protein</fullName>
    </submittedName>
</protein>
<dbReference type="AlphaFoldDB" id="A0AAV4PFF4"/>
<comment type="caution">
    <text evidence="1">The sequence shown here is derived from an EMBL/GenBank/DDBJ whole genome shotgun (WGS) entry which is preliminary data.</text>
</comment>
<evidence type="ECO:0000313" key="2">
    <source>
        <dbReference type="Proteomes" id="UP001054945"/>
    </source>
</evidence>
<dbReference type="EMBL" id="BPLR01004426">
    <property type="protein sequence ID" value="GIX94758.1"/>
    <property type="molecule type" value="Genomic_DNA"/>
</dbReference>
<organism evidence="1 2">
    <name type="scientific">Caerostris extrusa</name>
    <name type="common">Bark spider</name>
    <name type="synonym">Caerostris bankana</name>
    <dbReference type="NCBI Taxonomy" id="172846"/>
    <lineage>
        <taxon>Eukaryota</taxon>
        <taxon>Metazoa</taxon>
        <taxon>Ecdysozoa</taxon>
        <taxon>Arthropoda</taxon>
        <taxon>Chelicerata</taxon>
        <taxon>Arachnida</taxon>
        <taxon>Araneae</taxon>
        <taxon>Araneomorphae</taxon>
        <taxon>Entelegynae</taxon>
        <taxon>Araneoidea</taxon>
        <taxon>Araneidae</taxon>
        <taxon>Caerostris</taxon>
    </lineage>
</organism>
<gene>
    <name evidence="1" type="ORF">CEXT_565861</name>
</gene>
<dbReference type="Proteomes" id="UP001054945">
    <property type="component" value="Unassembled WGS sequence"/>
</dbReference>
<name>A0AAV4PFF4_CAEEX</name>